<name>A0AAD5SLI8_9FUNG</name>
<gene>
    <name evidence="6" type="primary">ZRT1_1</name>
    <name evidence="6" type="ORF">HK097_007980</name>
</gene>
<dbReference type="AlphaFoldDB" id="A0AAD5SLI8"/>
<evidence type="ECO:0000256" key="5">
    <source>
        <dbReference type="SAM" id="Phobius"/>
    </source>
</evidence>
<feature type="transmembrane region" description="Helical" evidence="5">
    <location>
        <begin position="282"/>
        <end position="298"/>
    </location>
</feature>
<dbReference type="Proteomes" id="UP001212841">
    <property type="component" value="Unassembled WGS sequence"/>
</dbReference>
<feature type="transmembrane region" description="Helical" evidence="5">
    <location>
        <begin position="148"/>
        <end position="169"/>
    </location>
</feature>
<accession>A0AAD5SLI8</accession>
<feature type="transmembrane region" description="Helical" evidence="5">
    <location>
        <begin position="175"/>
        <end position="198"/>
    </location>
</feature>
<reference evidence="6" key="1">
    <citation type="submission" date="2020-05" db="EMBL/GenBank/DDBJ databases">
        <title>Phylogenomic resolution of chytrid fungi.</title>
        <authorList>
            <person name="Stajich J.E."/>
            <person name="Amses K."/>
            <person name="Simmons R."/>
            <person name="Seto K."/>
            <person name="Myers J."/>
            <person name="Bonds A."/>
            <person name="Quandt C.A."/>
            <person name="Barry K."/>
            <person name="Liu P."/>
            <person name="Grigoriev I."/>
            <person name="Longcore J.E."/>
            <person name="James T.Y."/>
        </authorList>
    </citation>
    <scope>NUCLEOTIDE SEQUENCE</scope>
    <source>
        <strain evidence="6">JEL0318</strain>
    </source>
</reference>
<dbReference type="PANTHER" id="PTHR11040">
    <property type="entry name" value="ZINC/IRON TRANSPORTER"/>
    <property type="match status" value="1"/>
</dbReference>
<organism evidence="6 7">
    <name type="scientific">Rhizophlyctis rosea</name>
    <dbReference type="NCBI Taxonomy" id="64517"/>
    <lineage>
        <taxon>Eukaryota</taxon>
        <taxon>Fungi</taxon>
        <taxon>Fungi incertae sedis</taxon>
        <taxon>Chytridiomycota</taxon>
        <taxon>Chytridiomycota incertae sedis</taxon>
        <taxon>Chytridiomycetes</taxon>
        <taxon>Rhizophlyctidales</taxon>
        <taxon>Rhizophlyctidaceae</taxon>
        <taxon>Rhizophlyctis</taxon>
    </lineage>
</organism>
<keyword evidence="2 5" id="KW-0812">Transmembrane</keyword>
<feature type="transmembrane region" description="Helical" evidence="5">
    <location>
        <begin position="210"/>
        <end position="229"/>
    </location>
</feature>
<evidence type="ECO:0000256" key="4">
    <source>
        <dbReference type="ARBA" id="ARBA00023136"/>
    </source>
</evidence>
<keyword evidence="7" id="KW-1185">Reference proteome</keyword>
<keyword evidence="3 5" id="KW-1133">Transmembrane helix</keyword>
<dbReference type="GO" id="GO:0005886">
    <property type="term" value="C:plasma membrane"/>
    <property type="evidence" value="ECO:0007669"/>
    <property type="project" value="TreeGrafter"/>
</dbReference>
<dbReference type="Pfam" id="PF02535">
    <property type="entry name" value="Zip"/>
    <property type="match status" value="1"/>
</dbReference>
<evidence type="ECO:0000313" key="7">
    <source>
        <dbReference type="Proteomes" id="UP001212841"/>
    </source>
</evidence>
<proteinExistence type="predicted"/>
<comment type="caution">
    <text evidence="6">The sequence shown here is derived from an EMBL/GenBank/DDBJ whole genome shotgun (WGS) entry which is preliminary data.</text>
</comment>
<protein>
    <submittedName>
        <fullName evidence="6">High-affinity Zn(2+) transporter zrt1</fullName>
    </submittedName>
</protein>
<sequence>MSVSFIGTMLPIVFRRLSRSSRTELPFHCIKLFGAGVILCTAFVHMFVPAQEILTSECLPEVFHTYHAWAGAIALAGVLFTHLFQVLAATFARDRLRKKAGEDEVVVSDGEITGSKDTIHAHDDGETGDHAGHNHAHGLAIEQAEKRIATYALEFGVAVHSVIIGVTLGAARGQFISLLIALAFHQFFEGIALASVILDATYTRRGQAMAMVLFYSLTTPVGITIGVILNETYNTNAVDALISTGILEALSAGILVYDALVNIICPHFNGRNFLSARKPGRMLHFFCLWMGALAMAIVG</sequence>
<dbReference type="InterPro" id="IPR003689">
    <property type="entry name" value="ZIP"/>
</dbReference>
<dbReference type="PANTHER" id="PTHR11040:SF44">
    <property type="entry name" value="PROTEIN ZNTC-RELATED"/>
    <property type="match status" value="1"/>
</dbReference>
<evidence type="ECO:0000256" key="2">
    <source>
        <dbReference type="ARBA" id="ARBA00022692"/>
    </source>
</evidence>
<feature type="transmembrane region" description="Helical" evidence="5">
    <location>
        <begin position="68"/>
        <end position="92"/>
    </location>
</feature>
<feature type="non-terminal residue" evidence="6">
    <location>
        <position position="299"/>
    </location>
</feature>
<evidence type="ECO:0000256" key="1">
    <source>
        <dbReference type="ARBA" id="ARBA00004141"/>
    </source>
</evidence>
<keyword evidence="4 5" id="KW-0472">Membrane</keyword>
<dbReference type="GO" id="GO:0005385">
    <property type="term" value="F:zinc ion transmembrane transporter activity"/>
    <property type="evidence" value="ECO:0007669"/>
    <property type="project" value="TreeGrafter"/>
</dbReference>
<evidence type="ECO:0000256" key="3">
    <source>
        <dbReference type="ARBA" id="ARBA00022989"/>
    </source>
</evidence>
<feature type="transmembrane region" description="Helical" evidence="5">
    <location>
        <begin position="241"/>
        <end position="261"/>
    </location>
</feature>
<feature type="transmembrane region" description="Helical" evidence="5">
    <location>
        <begin position="25"/>
        <end position="48"/>
    </location>
</feature>
<comment type="subcellular location">
    <subcellularLocation>
        <location evidence="1">Membrane</location>
        <topology evidence="1">Multi-pass membrane protein</topology>
    </subcellularLocation>
</comment>
<evidence type="ECO:0000313" key="6">
    <source>
        <dbReference type="EMBL" id="KAJ3056148.1"/>
    </source>
</evidence>
<dbReference type="EMBL" id="JADGJD010000044">
    <property type="protein sequence ID" value="KAJ3056148.1"/>
    <property type="molecule type" value="Genomic_DNA"/>
</dbReference>